<name>A0A9P6DDK5_PLEER</name>
<dbReference type="Gene3D" id="6.10.20.40">
    <property type="entry name" value="TEA/ATTS domain"/>
    <property type="match status" value="1"/>
</dbReference>
<evidence type="ECO:0000313" key="5">
    <source>
        <dbReference type="EMBL" id="KAF9500902.1"/>
    </source>
</evidence>
<dbReference type="GO" id="GO:0003700">
    <property type="term" value="F:DNA-binding transcription factor activity"/>
    <property type="evidence" value="ECO:0007669"/>
    <property type="project" value="InterPro"/>
</dbReference>
<dbReference type="InterPro" id="IPR000818">
    <property type="entry name" value="TEA/ATTS_dom"/>
</dbReference>
<comment type="caution">
    <text evidence="5">The sequence shown here is derived from an EMBL/GenBank/DDBJ whole genome shotgun (WGS) entry which is preliminary data.</text>
</comment>
<protein>
    <recommendedName>
        <fullName evidence="4">TEA domain-containing protein</fullName>
    </recommendedName>
</protein>
<feature type="DNA-binding region" description="TEA" evidence="2">
    <location>
        <begin position="32"/>
        <end position="104"/>
    </location>
</feature>
<sequence>MITPPAVSFKRPEAGPSKTLTPQRKHRKLLKDGSGTEVWPERIEKVFVQGLREYWHSPFATYSRGRSRYRNQFLVEHLAKAGITRSKKQVASHIQVLRNMWKGEPEFHLVAGGEELADSSPLPPTKQDERAVDHHGLWSFDWNEFLDRPHLRLYLRKTLHLIRYPLSWIFSTNYPMVTRICKPLRRMPSHPSLTTLTTHLAPTTSRIELPPFT</sequence>
<evidence type="ECO:0000313" key="6">
    <source>
        <dbReference type="Proteomes" id="UP000807025"/>
    </source>
</evidence>
<dbReference type="Proteomes" id="UP000807025">
    <property type="component" value="Unassembled WGS sequence"/>
</dbReference>
<dbReference type="Pfam" id="PF01285">
    <property type="entry name" value="TEA"/>
    <property type="match status" value="1"/>
</dbReference>
<evidence type="ECO:0000259" key="4">
    <source>
        <dbReference type="PROSITE" id="PS51088"/>
    </source>
</evidence>
<feature type="domain" description="TEA" evidence="4">
    <location>
        <begin position="32"/>
        <end position="104"/>
    </location>
</feature>
<dbReference type="SMART" id="SM00426">
    <property type="entry name" value="TEA"/>
    <property type="match status" value="1"/>
</dbReference>
<dbReference type="OrthoDB" id="10006572at2759"/>
<proteinExistence type="inferred from homology"/>
<accession>A0A9P6DDK5</accession>
<dbReference type="PROSITE" id="PS51088">
    <property type="entry name" value="TEA_2"/>
    <property type="match status" value="1"/>
</dbReference>
<dbReference type="AlphaFoldDB" id="A0A9P6DDK5"/>
<dbReference type="InterPro" id="IPR038096">
    <property type="entry name" value="TEA/ATTS_sf"/>
</dbReference>
<comment type="similarity">
    <text evidence="1">Belongs to the TEC1 family.</text>
</comment>
<evidence type="ECO:0000256" key="3">
    <source>
        <dbReference type="SAM" id="MobiDB-lite"/>
    </source>
</evidence>
<gene>
    <name evidence="5" type="ORF">BDN71DRAFT_949691</name>
</gene>
<evidence type="ECO:0000256" key="1">
    <source>
        <dbReference type="ARBA" id="ARBA00008421"/>
    </source>
</evidence>
<keyword evidence="6" id="KW-1185">Reference proteome</keyword>
<feature type="region of interest" description="Disordered" evidence="3">
    <location>
        <begin position="1"/>
        <end position="25"/>
    </location>
</feature>
<reference evidence="5" key="1">
    <citation type="submission" date="2020-11" db="EMBL/GenBank/DDBJ databases">
        <authorList>
            <consortium name="DOE Joint Genome Institute"/>
            <person name="Ahrendt S."/>
            <person name="Riley R."/>
            <person name="Andreopoulos W."/>
            <person name="Labutti K."/>
            <person name="Pangilinan J."/>
            <person name="Ruiz-Duenas F.J."/>
            <person name="Barrasa J.M."/>
            <person name="Sanchez-Garcia M."/>
            <person name="Camarero S."/>
            <person name="Miyauchi S."/>
            <person name="Serrano A."/>
            <person name="Linde D."/>
            <person name="Babiker R."/>
            <person name="Drula E."/>
            <person name="Ayuso-Fernandez I."/>
            <person name="Pacheco R."/>
            <person name="Padilla G."/>
            <person name="Ferreira P."/>
            <person name="Barriuso J."/>
            <person name="Kellner H."/>
            <person name="Castanera R."/>
            <person name="Alfaro M."/>
            <person name="Ramirez L."/>
            <person name="Pisabarro A.G."/>
            <person name="Kuo A."/>
            <person name="Tritt A."/>
            <person name="Lipzen A."/>
            <person name="He G."/>
            <person name="Yan M."/>
            <person name="Ng V."/>
            <person name="Cullen D."/>
            <person name="Martin F."/>
            <person name="Rosso M.-N."/>
            <person name="Henrissat B."/>
            <person name="Hibbett D."/>
            <person name="Martinez A.T."/>
            <person name="Grigoriev I.V."/>
        </authorList>
    </citation>
    <scope>NUCLEOTIDE SEQUENCE</scope>
    <source>
        <strain evidence="5">ATCC 90797</strain>
    </source>
</reference>
<evidence type="ECO:0000256" key="2">
    <source>
        <dbReference type="PROSITE-ProRule" id="PRU00505"/>
    </source>
</evidence>
<dbReference type="EMBL" id="MU154525">
    <property type="protein sequence ID" value="KAF9500902.1"/>
    <property type="molecule type" value="Genomic_DNA"/>
</dbReference>
<organism evidence="5 6">
    <name type="scientific">Pleurotus eryngii</name>
    <name type="common">Boletus of the steppes</name>
    <dbReference type="NCBI Taxonomy" id="5323"/>
    <lineage>
        <taxon>Eukaryota</taxon>
        <taxon>Fungi</taxon>
        <taxon>Dikarya</taxon>
        <taxon>Basidiomycota</taxon>
        <taxon>Agaricomycotina</taxon>
        <taxon>Agaricomycetes</taxon>
        <taxon>Agaricomycetidae</taxon>
        <taxon>Agaricales</taxon>
        <taxon>Pleurotineae</taxon>
        <taxon>Pleurotaceae</taxon>
        <taxon>Pleurotus</taxon>
    </lineage>
</organism>